<dbReference type="EC" id="3.2.2.-" evidence="6"/>
<dbReference type="Proteomes" id="UP000799437">
    <property type="component" value="Unassembled WGS sequence"/>
</dbReference>
<evidence type="ECO:0000256" key="3">
    <source>
        <dbReference type="ARBA" id="ARBA00035306"/>
    </source>
</evidence>
<evidence type="ECO:0000256" key="1">
    <source>
        <dbReference type="ARBA" id="ARBA00022801"/>
    </source>
</evidence>
<evidence type="ECO:0000256" key="7">
    <source>
        <dbReference type="SAM" id="MobiDB-lite"/>
    </source>
</evidence>
<reference evidence="8" key="1">
    <citation type="journal article" date="2020" name="Stud. Mycol.">
        <title>101 Dothideomycetes genomes: a test case for predicting lifestyles and emergence of pathogens.</title>
        <authorList>
            <person name="Haridas S."/>
            <person name="Albert R."/>
            <person name="Binder M."/>
            <person name="Bloem J."/>
            <person name="Labutti K."/>
            <person name="Salamov A."/>
            <person name="Andreopoulos B."/>
            <person name="Baker S."/>
            <person name="Barry K."/>
            <person name="Bills G."/>
            <person name="Bluhm B."/>
            <person name="Cannon C."/>
            <person name="Castanera R."/>
            <person name="Culley D."/>
            <person name="Daum C."/>
            <person name="Ezra D."/>
            <person name="Gonzalez J."/>
            <person name="Henrissat B."/>
            <person name="Kuo A."/>
            <person name="Liang C."/>
            <person name="Lipzen A."/>
            <person name="Lutzoni F."/>
            <person name="Magnuson J."/>
            <person name="Mondo S."/>
            <person name="Nolan M."/>
            <person name="Ohm R."/>
            <person name="Pangilinan J."/>
            <person name="Park H.-J."/>
            <person name="Ramirez L."/>
            <person name="Alfaro M."/>
            <person name="Sun H."/>
            <person name="Tritt A."/>
            <person name="Yoshinaga Y."/>
            <person name="Zwiers L.-H."/>
            <person name="Turgeon B."/>
            <person name="Goodwin S."/>
            <person name="Spatafora J."/>
            <person name="Crous P."/>
            <person name="Grigoriev I."/>
        </authorList>
    </citation>
    <scope>NUCLEOTIDE SEQUENCE</scope>
    <source>
        <strain evidence="8">CBS 121739</strain>
    </source>
</reference>
<organism evidence="8 9">
    <name type="scientific">Pseudovirgaria hyperparasitica</name>
    <dbReference type="NCBI Taxonomy" id="470096"/>
    <lineage>
        <taxon>Eukaryota</taxon>
        <taxon>Fungi</taxon>
        <taxon>Dikarya</taxon>
        <taxon>Ascomycota</taxon>
        <taxon>Pezizomycotina</taxon>
        <taxon>Dothideomycetes</taxon>
        <taxon>Dothideomycetes incertae sedis</taxon>
        <taxon>Acrospermales</taxon>
        <taxon>Acrospermaceae</taxon>
        <taxon>Pseudovirgaria</taxon>
    </lineage>
</organism>
<dbReference type="PANTHER" id="PTHR21314:SF0">
    <property type="entry name" value="QUEUOSINE 5'-PHOSPHATE N-GLYCOSYLASE_HYDROLASE"/>
    <property type="match status" value="1"/>
</dbReference>
<evidence type="ECO:0000313" key="9">
    <source>
        <dbReference type="Proteomes" id="UP000799437"/>
    </source>
</evidence>
<evidence type="ECO:0000256" key="5">
    <source>
        <dbReference type="ARBA" id="ARBA00048204"/>
    </source>
</evidence>
<dbReference type="InterPro" id="IPR019438">
    <property type="entry name" value="Q_salvage"/>
</dbReference>
<dbReference type="GO" id="GO:0006400">
    <property type="term" value="P:tRNA modification"/>
    <property type="evidence" value="ECO:0007669"/>
    <property type="project" value="TreeGrafter"/>
</dbReference>
<name>A0A6A6WFL4_9PEZI</name>
<comment type="function">
    <text evidence="6">Catalyzes the hydrolysis of queuosine 5'-phosphate, releasing the nucleobase queuine (q). Is required for salvage of queuine from exogenous queuosine (Q) that is imported and then converted to queuosine 5'-phosphate intracellularly.</text>
</comment>
<gene>
    <name evidence="8" type="ORF">EJ05DRAFT_448078</name>
</gene>
<dbReference type="EMBL" id="ML996566">
    <property type="protein sequence ID" value="KAF2761612.1"/>
    <property type="molecule type" value="Genomic_DNA"/>
</dbReference>
<dbReference type="Pfam" id="PF10343">
    <property type="entry name" value="Q_salvage"/>
    <property type="match status" value="2"/>
</dbReference>
<evidence type="ECO:0000313" key="8">
    <source>
        <dbReference type="EMBL" id="KAF2761612.1"/>
    </source>
</evidence>
<comment type="similarity">
    <text evidence="2 6">Belongs to the QNG1 protein family.</text>
</comment>
<dbReference type="GeneID" id="54483348"/>
<evidence type="ECO:0000256" key="2">
    <source>
        <dbReference type="ARBA" id="ARBA00035119"/>
    </source>
</evidence>
<feature type="compositionally biased region" description="Polar residues" evidence="7">
    <location>
        <begin position="177"/>
        <end position="186"/>
    </location>
</feature>
<sequence>MSDDEADPELLALLRQSLGLGPRSSTAPPETKVLDHARYIYDNSIDVALDMRNTQAAAQLIWSQMQQKKYSTENWAKYELHPKAKDESTVNFIFTMDLLNFSFWCDEEPGYEVEWQGKRWTGYWSMVAALQRALHEGIPITDPSFWIPVSKAEDALVPEEVTTVEQTVDEHHVETAQKVTSDTTNAEIPLADEANDMTPTETSKAVCESQDESQDAGIPIVEQPETTEPEDIPREKTDPENTPPEATDPENTPPKQTDPEPSPKPPSPPKPKPTLDLPTMQHIFRSTTSTPIPMLEERLQCLHEAGTVLAHDFGSSIPAMIKKANHSAAALVNLLADHFASFRDEARFERKTVRLLKRAQIFVADLWAAFNGEGYGAFDDIDKITMFADYRIPQALHHLGCLSYSPVLESQIKNRRPIPAGHSWEVQIRGCSIWSVELIRREIVAKHPGAKVNAVLLDFFLYDTVKELEGELEGEEGLMPHHRTRSVWY</sequence>
<dbReference type="AlphaFoldDB" id="A0A6A6WFL4"/>
<evidence type="ECO:0000256" key="6">
    <source>
        <dbReference type="RuleBase" id="RU365002"/>
    </source>
</evidence>
<evidence type="ECO:0000256" key="4">
    <source>
        <dbReference type="ARBA" id="ARBA00035393"/>
    </source>
</evidence>
<dbReference type="OrthoDB" id="416777at2759"/>
<protein>
    <recommendedName>
        <fullName evidence="3 6">Queuosine 5'-phosphate N-glycosylase/hydrolase</fullName>
        <ecNumber evidence="6">3.2.2.-</ecNumber>
    </recommendedName>
    <alternativeName>
        <fullName evidence="4 6">Queuosine-nucleotide N-glycosylase/hydrolase</fullName>
    </alternativeName>
</protein>
<dbReference type="PANTHER" id="PTHR21314">
    <property type="entry name" value="QUEUOSINE 5'-PHOSPHATE N-GLYCOSYLASE_HYDROLASE-RELATED"/>
    <property type="match status" value="1"/>
</dbReference>
<comment type="catalytic activity">
    <reaction evidence="5 6">
        <text>queuosine 5'-phosphate + H2O = queuine + D-ribose 5-phosphate</text>
        <dbReference type="Rhea" id="RHEA:75387"/>
        <dbReference type="ChEBI" id="CHEBI:15377"/>
        <dbReference type="ChEBI" id="CHEBI:17433"/>
        <dbReference type="ChEBI" id="CHEBI:78346"/>
        <dbReference type="ChEBI" id="CHEBI:194371"/>
    </reaction>
    <physiologicalReaction direction="left-to-right" evidence="5 6">
        <dbReference type="Rhea" id="RHEA:75388"/>
    </physiologicalReaction>
</comment>
<feature type="region of interest" description="Disordered" evidence="7">
    <location>
        <begin position="171"/>
        <end position="277"/>
    </location>
</feature>
<keyword evidence="1 6" id="KW-0378">Hydrolase</keyword>
<accession>A0A6A6WFL4</accession>
<dbReference type="RefSeq" id="XP_033604063.1">
    <property type="nucleotide sequence ID" value="XM_033742294.1"/>
</dbReference>
<keyword evidence="9" id="KW-1185">Reference proteome</keyword>
<feature type="compositionally biased region" description="Pro residues" evidence="7">
    <location>
        <begin position="260"/>
        <end position="272"/>
    </location>
</feature>
<dbReference type="GO" id="GO:0016787">
    <property type="term" value="F:hydrolase activity"/>
    <property type="evidence" value="ECO:0007669"/>
    <property type="project" value="UniProtKB-KW"/>
</dbReference>
<proteinExistence type="inferred from homology"/>